<proteinExistence type="predicted"/>
<dbReference type="InterPro" id="IPR015897">
    <property type="entry name" value="CHK_kinase-like"/>
</dbReference>
<evidence type="ECO:0000313" key="2">
    <source>
        <dbReference type="EMBL" id="TRY75572.1"/>
    </source>
</evidence>
<dbReference type="Proteomes" id="UP000318571">
    <property type="component" value="Chromosome 2"/>
</dbReference>
<dbReference type="Gene3D" id="3.90.1200.10">
    <property type="match status" value="1"/>
</dbReference>
<dbReference type="InterPro" id="IPR011009">
    <property type="entry name" value="Kinase-like_dom_sf"/>
</dbReference>
<dbReference type="SMART" id="SM00587">
    <property type="entry name" value="CHK"/>
    <property type="match status" value="1"/>
</dbReference>
<sequence length="247" mass="28608">MGFERFHSKFGVISDVAHHGPALTKDPKVTLEFRAIFKGMVKLSLKLLESEYDAQVYQDLCEIMAKVEEDYGAVRKPLDHHFQVIGHGDLWNNNVLFQTDQTDPLVIADVKFIDFQNSMRTRPTMDLVHLFYQSTTPDLRKDHLNALLKLYHSELLLNLEMRGISPRVYPEEQFHQDFKNCFIHGLYMGFVNIQAIFNAEEVINKVVLEKENDPIGPSLTLKAKEVMLQRLTGLVKEAQEFEVIRFK</sequence>
<dbReference type="InterPro" id="IPR004119">
    <property type="entry name" value="EcKL"/>
</dbReference>
<evidence type="ECO:0000259" key="1">
    <source>
        <dbReference type="SMART" id="SM00587"/>
    </source>
</evidence>
<comment type="caution">
    <text evidence="2">The sequence shown here is derived from an EMBL/GenBank/DDBJ whole genome shotgun (WGS) entry which is preliminary data.</text>
</comment>
<dbReference type="AlphaFoldDB" id="A0A553PD08"/>
<dbReference type="PANTHER" id="PTHR11012:SF30">
    <property type="entry name" value="PROTEIN KINASE-LIKE DOMAIN-CONTAINING"/>
    <property type="match status" value="1"/>
</dbReference>
<accession>A0A553PD08</accession>
<dbReference type="PANTHER" id="PTHR11012">
    <property type="entry name" value="PROTEIN KINASE-LIKE DOMAIN-CONTAINING"/>
    <property type="match status" value="1"/>
</dbReference>
<reference evidence="2 3" key="1">
    <citation type="journal article" date="2018" name="Nat. Ecol. Evol.">
        <title>Genomic signatures of mitonuclear coevolution across populations of Tigriopus californicus.</title>
        <authorList>
            <person name="Barreto F.S."/>
            <person name="Watson E.T."/>
            <person name="Lima T.G."/>
            <person name="Willett C.S."/>
            <person name="Edmands S."/>
            <person name="Li W."/>
            <person name="Burton R.S."/>
        </authorList>
    </citation>
    <scope>NUCLEOTIDE SEQUENCE [LARGE SCALE GENOMIC DNA]</scope>
    <source>
        <strain evidence="2 3">San Diego</strain>
    </source>
</reference>
<gene>
    <name evidence="2" type="ORF">TCAL_14572</name>
</gene>
<protein>
    <recommendedName>
        <fullName evidence="1">CHK kinase-like domain-containing protein</fullName>
    </recommendedName>
</protein>
<feature type="domain" description="CHK kinase-like" evidence="1">
    <location>
        <begin position="1"/>
        <end position="161"/>
    </location>
</feature>
<evidence type="ECO:0000313" key="3">
    <source>
        <dbReference type="Proteomes" id="UP000318571"/>
    </source>
</evidence>
<dbReference type="SUPFAM" id="SSF56112">
    <property type="entry name" value="Protein kinase-like (PK-like)"/>
    <property type="match status" value="1"/>
</dbReference>
<keyword evidence="3" id="KW-1185">Reference proteome</keyword>
<name>A0A553PD08_TIGCA</name>
<organism evidence="2 3">
    <name type="scientific">Tigriopus californicus</name>
    <name type="common">Marine copepod</name>
    <dbReference type="NCBI Taxonomy" id="6832"/>
    <lineage>
        <taxon>Eukaryota</taxon>
        <taxon>Metazoa</taxon>
        <taxon>Ecdysozoa</taxon>
        <taxon>Arthropoda</taxon>
        <taxon>Crustacea</taxon>
        <taxon>Multicrustacea</taxon>
        <taxon>Hexanauplia</taxon>
        <taxon>Copepoda</taxon>
        <taxon>Harpacticoida</taxon>
        <taxon>Harpacticidae</taxon>
        <taxon>Tigriopus</taxon>
    </lineage>
</organism>
<dbReference type="EMBL" id="VCGU01000005">
    <property type="protein sequence ID" value="TRY75572.1"/>
    <property type="molecule type" value="Genomic_DNA"/>
</dbReference>
<dbReference type="Pfam" id="PF02958">
    <property type="entry name" value="EcKL"/>
    <property type="match status" value="1"/>
</dbReference>